<reference evidence="9 10" key="1">
    <citation type="submission" date="2018-05" db="EMBL/GenBank/DDBJ databases">
        <title>Genomic Encyclopedia of Type Strains, Phase IV (KMG-IV): sequencing the most valuable type-strain genomes for metagenomic binning, comparative biology and taxonomic classification.</title>
        <authorList>
            <person name="Goeker M."/>
        </authorList>
    </citation>
    <scope>NUCLEOTIDE SEQUENCE [LARGE SCALE GENOMIC DNA]</scope>
    <source>
        <strain evidence="9 10">DSM 19792</strain>
    </source>
</reference>
<name>A0A318J2Y7_9BURK</name>
<dbReference type="Proteomes" id="UP000247792">
    <property type="component" value="Unassembled WGS sequence"/>
</dbReference>
<protein>
    <submittedName>
        <fullName evidence="9">Putative branched-subunit amino acid permease</fullName>
    </submittedName>
</protein>
<feature type="transmembrane region" description="Helical" evidence="8">
    <location>
        <begin position="61"/>
        <end position="82"/>
    </location>
</feature>
<evidence type="ECO:0000256" key="7">
    <source>
        <dbReference type="ARBA" id="ARBA00023136"/>
    </source>
</evidence>
<keyword evidence="6 8" id="KW-1133">Transmembrane helix</keyword>
<dbReference type="PANTHER" id="PTHR34979:SF1">
    <property type="entry name" value="INNER MEMBRANE PROTEIN YGAZ"/>
    <property type="match status" value="1"/>
</dbReference>
<dbReference type="EMBL" id="QJKB01000007">
    <property type="protein sequence ID" value="PXX41503.1"/>
    <property type="molecule type" value="Genomic_DNA"/>
</dbReference>
<dbReference type="Pfam" id="PF03591">
    <property type="entry name" value="AzlC"/>
    <property type="match status" value="1"/>
</dbReference>
<dbReference type="GO" id="GO:1903785">
    <property type="term" value="P:L-valine transmembrane transport"/>
    <property type="evidence" value="ECO:0007669"/>
    <property type="project" value="TreeGrafter"/>
</dbReference>
<organism evidence="9 10">
    <name type="scientific">Undibacterium pigrum</name>
    <dbReference type="NCBI Taxonomy" id="401470"/>
    <lineage>
        <taxon>Bacteria</taxon>
        <taxon>Pseudomonadati</taxon>
        <taxon>Pseudomonadota</taxon>
        <taxon>Betaproteobacteria</taxon>
        <taxon>Burkholderiales</taxon>
        <taxon>Oxalobacteraceae</taxon>
        <taxon>Undibacterium</taxon>
    </lineage>
</organism>
<comment type="subcellular location">
    <subcellularLocation>
        <location evidence="1">Cell membrane</location>
        <topology evidence="1">Multi-pass membrane protein</topology>
    </subcellularLocation>
</comment>
<feature type="transmembrane region" description="Helical" evidence="8">
    <location>
        <begin position="36"/>
        <end position="54"/>
    </location>
</feature>
<comment type="similarity">
    <text evidence="2">Belongs to the AzlC family.</text>
</comment>
<feature type="transmembrane region" description="Helical" evidence="8">
    <location>
        <begin position="160"/>
        <end position="177"/>
    </location>
</feature>
<dbReference type="PANTHER" id="PTHR34979">
    <property type="entry name" value="INNER MEMBRANE PROTEIN YGAZ"/>
    <property type="match status" value="1"/>
</dbReference>
<keyword evidence="10" id="KW-1185">Reference proteome</keyword>
<dbReference type="InterPro" id="IPR011606">
    <property type="entry name" value="Brnchd-chn_aa_trnsp_permease"/>
</dbReference>
<keyword evidence="3" id="KW-0813">Transport</keyword>
<keyword evidence="7 8" id="KW-0472">Membrane</keyword>
<dbReference type="GO" id="GO:0005886">
    <property type="term" value="C:plasma membrane"/>
    <property type="evidence" value="ECO:0007669"/>
    <property type="project" value="UniProtKB-SubCell"/>
</dbReference>
<dbReference type="AlphaFoldDB" id="A0A318J2Y7"/>
<evidence type="ECO:0000313" key="9">
    <source>
        <dbReference type="EMBL" id="PXX41503.1"/>
    </source>
</evidence>
<evidence type="ECO:0000313" key="10">
    <source>
        <dbReference type="Proteomes" id="UP000247792"/>
    </source>
</evidence>
<comment type="caution">
    <text evidence="9">The sequence shown here is derived from an EMBL/GenBank/DDBJ whole genome shotgun (WGS) entry which is preliminary data.</text>
</comment>
<keyword evidence="4" id="KW-1003">Cell membrane</keyword>
<keyword evidence="5 8" id="KW-0812">Transmembrane</keyword>
<evidence type="ECO:0000256" key="5">
    <source>
        <dbReference type="ARBA" id="ARBA00022692"/>
    </source>
</evidence>
<evidence type="ECO:0000256" key="1">
    <source>
        <dbReference type="ARBA" id="ARBA00004651"/>
    </source>
</evidence>
<evidence type="ECO:0000256" key="3">
    <source>
        <dbReference type="ARBA" id="ARBA00022448"/>
    </source>
</evidence>
<evidence type="ECO:0000256" key="4">
    <source>
        <dbReference type="ARBA" id="ARBA00022475"/>
    </source>
</evidence>
<sequence>MFPSYNDALSRSIYTLMSFESDKAAFKEGLRVGAPTWFGVGAWGLVVGIAMIKVGLTLPQALGMTLFVFAGSAQLASLPLIAAHAPVWVIFATALVVNLRFLIFSAILAPHFSHLPWRTRAWLGFLTGDISVGLFMQRYPEFAEEKGKLAYLKALVFPNWAAWQIGSIIGILLGSQVPTSWGLGFAGTLAILCIMLPLIINRAAFAGVVVSGICALLTVNFPYKLGLLLAVLLGMGTAMMLEEYLDGKKEPATDKNKEEQS</sequence>
<accession>A0A318J2Y7</accession>
<feature type="transmembrane region" description="Helical" evidence="8">
    <location>
        <begin position="189"/>
        <end position="219"/>
    </location>
</feature>
<feature type="transmembrane region" description="Helical" evidence="8">
    <location>
        <begin position="88"/>
        <end position="109"/>
    </location>
</feature>
<gene>
    <name evidence="9" type="ORF">DFR42_107154</name>
</gene>
<proteinExistence type="inferred from homology"/>
<evidence type="ECO:0000256" key="2">
    <source>
        <dbReference type="ARBA" id="ARBA00010735"/>
    </source>
</evidence>
<evidence type="ECO:0000256" key="8">
    <source>
        <dbReference type="SAM" id="Phobius"/>
    </source>
</evidence>
<evidence type="ECO:0000256" key="6">
    <source>
        <dbReference type="ARBA" id="ARBA00022989"/>
    </source>
</evidence>